<dbReference type="Proteomes" id="UP001596303">
    <property type="component" value="Unassembled WGS sequence"/>
</dbReference>
<reference evidence="2" key="1">
    <citation type="journal article" date="2019" name="Int. J. Syst. Evol. Microbiol.">
        <title>The Global Catalogue of Microorganisms (GCM) 10K type strain sequencing project: providing services to taxonomists for standard genome sequencing and annotation.</title>
        <authorList>
            <consortium name="The Broad Institute Genomics Platform"/>
            <consortium name="The Broad Institute Genome Sequencing Center for Infectious Disease"/>
            <person name="Wu L."/>
            <person name="Ma J."/>
        </authorList>
    </citation>
    <scope>NUCLEOTIDE SEQUENCE [LARGE SCALE GENOMIC DNA]</scope>
    <source>
        <strain evidence="2">CGMCC-1.15741</strain>
    </source>
</reference>
<proteinExistence type="predicted"/>
<dbReference type="InterPro" id="IPR025458">
    <property type="entry name" value="DUF4278"/>
</dbReference>
<name>A0ABW1S8D6_9PROT</name>
<sequence length="56" mass="6247">MSKLFYRGFEAAANDNAPVATEKHNLVYRGVNYAPAEKKAKDSRKAKRLMYRGAAA</sequence>
<evidence type="ECO:0000313" key="1">
    <source>
        <dbReference type="EMBL" id="MFC6197937.1"/>
    </source>
</evidence>
<dbReference type="RefSeq" id="WP_377377578.1">
    <property type="nucleotide sequence ID" value="NZ_JBHSSW010000009.1"/>
</dbReference>
<evidence type="ECO:0000313" key="2">
    <source>
        <dbReference type="Proteomes" id="UP001596303"/>
    </source>
</evidence>
<protein>
    <submittedName>
        <fullName evidence="1">DUF4278 domain-containing protein</fullName>
    </submittedName>
</protein>
<dbReference type="Pfam" id="PF14105">
    <property type="entry name" value="DUF4278"/>
    <property type="match status" value="1"/>
</dbReference>
<comment type="caution">
    <text evidence="1">The sequence shown here is derived from an EMBL/GenBank/DDBJ whole genome shotgun (WGS) entry which is preliminary data.</text>
</comment>
<gene>
    <name evidence="1" type="ORF">ACFQDM_07605</name>
</gene>
<accession>A0ABW1S8D6</accession>
<dbReference type="EMBL" id="JBHSSW010000009">
    <property type="protein sequence ID" value="MFC6197937.1"/>
    <property type="molecule type" value="Genomic_DNA"/>
</dbReference>
<keyword evidence="2" id="KW-1185">Reference proteome</keyword>
<organism evidence="1 2">
    <name type="scientific">Ponticaulis profundi</name>
    <dbReference type="NCBI Taxonomy" id="2665222"/>
    <lineage>
        <taxon>Bacteria</taxon>
        <taxon>Pseudomonadati</taxon>
        <taxon>Pseudomonadota</taxon>
        <taxon>Alphaproteobacteria</taxon>
        <taxon>Hyphomonadales</taxon>
        <taxon>Hyphomonadaceae</taxon>
        <taxon>Ponticaulis</taxon>
    </lineage>
</organism>